<keyword evidence="1" id="KW-0812">Transmembrane</keyword>
<gene>
    <name evidence="2" type="ORF">CN495_08830</name>
</gene>
<evidence type="ECO:0000256" key="1">
    <source>
        <dbReference type="SAM" id="Phobius"/>
    </source>
</evidence>
<name>A0ABD6S7R0_BACTU</name>
<feature type="transmembrane region" description="Helical" evidence="1">
    <location>
        <begin position="31"/>
        <end position="49"/>
    </location>
</feature>
<protein>
    <submittedName>
        <fullName evidence="2">Uncharacterized protein</fullName>
    </submittedName>
</protein>
<evidence type="ECO:0000313" key="2">
    <source>
        <dbReference type="EMBL" id="PER55845.1"/>
    </source>
</evidence>
<sequence length="72" mass="8262">MVWGIVLVVINFAIGTYFEKPKSWKWATRFLANVFWLPLFIVAMVTLGIKKVKETSVGKVHKKQKAKLTVVK</sequence>
<comment type="caution">
    <text evidence="2">The sequence shown here is derived from an EMBL/GenBank/DDBJ whole genome shotgun (WGS) entry which is preliminary data.</text>
</comment>
<keyword evidence="1" id="KW-1133">Transmembrane helix</keyword>
<dbReference type="RefSeq" id="WP_098317181.1">
    <property type="nucleotide sequence ID" value="NZ_NTYF01000023.1"/>
</dbReference>
<reference evidence="2 3" key="1">
    <citation type="submission" date="2017-09" db="EMBL/GenBank/DDBJ databases">
        <title>Large-scale bioinformatics analysis of Bacillus genomes uncovers conserved roles of natural products in bacterial physiology.</title>
        <authorList>
            <consortium name="Agbiome Team Llc"/>
            <person name="Bleich R.M."/>
            <person name="Kirk G.J."/>
            <person name="Santa Maria K.C."/>
            <person name="Allen S.E."/>
            <person name="Farag S."/>
            <person name="Shank E.A."/>
            <person name="Bowers A."/>
        </authorList>
    </citation>
    <scope>NUCLEOTIDE SEQUENCE [LARGE SCALE GENOMIC DNA]</scope>
    <source>
        <strain evidence="2 3">AFS005140</strain>
    </source>
</reference>
<dbReference type="AlphaFoldDB" id="A0ABD6S7R0"/>
<proteinExistence type="predicted"/>
<keyword evidence="1" id="KW-0472">Membrane</keyword>
<dbReference type="Proteomes" id="UP000219897">
    <property type="component" value="Unassembled WGS sequence"/>
</dbReference>
<organism evidence="2 3">
    <name type="scientific">Bacillus thuringiensis</name>
    <dbReference type="NCBI Taxonomy" id="1428"/>
    <lineage>
        <taxon>Bacteria</taxon>
        <taxon>Bacillati</taxon>
        <taxon>Bacillota</taxon>
        <taxon>Bacilli</taxon>
        <taxon>Bacillales</taxon>
        <taxon>Bacillaceae</taxon>
        <taxon>Bacillus</taxon>
        <taxon>Bacillus cereus group</taxon>
    </lineage>
</organism>
<dbReference type="EMBL" id="NTYF01000023">
    <property type="protein sequence ID" value="PER55845.1"/>
    <property type="molecule type" value="Genomic_DNA"/>
</dbReference>
<accession>A0ABD6S7R0</accession>
<evidence type="ECO:0000313" key="3">
    <source>
        <dbReference type="Proteomes" id="UP000219897"/>
    </source>
</evidence>